<sequence length="105" mass="11773">MLILLLTGLTLFLSATHCCTGDFENATEHQSCEESSDCENTPCDEPCSPFFTCGSCTGFSIQELETCFLLQEQVSLAVPVSKFNFYREDYHETSFKPPRARLQSV</sequence>
<organism evidence="2 3">
    <name type="scientific">Leeuwenhoekiella parthenopeia</name>
    <dbReference type="NCBI Taxonomy" id="2890320"/>
    <lineage>
        <taxon>Bacteria</taxon>
        <taxon>Pseudomonadati</taxon>
        <taxon>Bacteroidota</taxon>
        <taxon>Flavobacteriia</taxon>
        <taxon>Flavobacteriales</taxon>
        <taxon>Flavobacteriaceae</taxon>
        <taxon>Leeuwenhoekiella</taxon>
    </lineage>
</organism>
<evidence type="ECO:0008006" key="4">
    <source>
        <dbReference type="Google" id="ProtNLM"/>
    </source>
</evidence>
<comment type="caution">
    <text evidence="2">The sequence shown here is derived from an EMBL/GenBank/DDBJ whole genome shotgun (WGS) entry which is preliminary data.</text>
</comment>
<reference evidence="2 3" key="1">
    <citation type="submission" date="2021-11" db="EMBL/GenBank/DDBJ databases">
        <title>Seasonal and diel survey of microbial diversity of the Tyrrhenian coast.</title>
        <authorList>
            <person name="Gattoni G."/>
            <person name="Corral P."/>
        </authorList>
    </citation>
    <scope>NUCLEOTIDE SEQUENCE [LARGE SCALE GENOMIC DNA]</scope>
    <source>
        <strain evidence="2 3">Mr9</strain>
    </source>
</reference>
<proteinExistence type="predicted"/>
<evidence type="ECO:0000313" key="2">
    <source>
        <dbReference type="EMBL" id="MCC4214541.1"/>
    </source>
</evidence>
<evidence type="ECO:0000256" key="1">
    <source>
        <dbReference type="SAM" id="SignalP"/>
    </source>
</evidence>
<keyword evidence="3" id="KW-1185">Reference proteome</keyword>
<dbReference type="EMBL" id="JAJGMW010000032">
    <property type="protein sequence ID" value="MCC4214541.1"/>
    <property type="molecule type" value="Genomic_DNA"/>
</dbReference>
<keyword evidence="1" id="KW-0732">Signal</keyword>
<gene>
    <name evidence="2" type="ORF">LLW17_17590</name>
</gene>
<feature type="chain" id="PRO_5047449305" description="Secreted protein" evidence="1">
    <location>
        <begin position="21"/>
        <end position="105"/>
    </location>
</feature>
<protein>
    <recommendedName>
        <fullName evidence="4">Secreted protein</fullName>
    </recommendedName>
</protein>
<evidence type="ECO:0000313" key="3">
    <source>
        <dbReference type="Proteomes" id="UP001197770"/>
    </source>
</evidence>
<feature type="signal peptide" evidence="1">
    <location>
        <begin position="1"/>
        <end position="20"/>
    </location>
</feature>
<accession>A0ABS8GXK9</accession>
<name>A0ABS8GXK9_9FLAO</name>
<dbReference type="Proteomes" id="UP001197770">
    <property type="component" value="Unassembled WGS sequence"/>
</dbReference>